<proteinExistence type="predicted"/>
<dbReference type="OrthoDB" id="9801450at2"/>
<gene>
    <name evidence="1" type="primary">tnpB</name>
    <name evidence="1" type="ORF">F1189_28290</name>
</gene>
<name>A0A5M6IK42_9PROT</name>
<protein>
    <submittedName>
        <fullName evidence="1">IS66 family insertion sequence element accessory protein TnpB</fullName>
    </submittedName>
</protein>
<reference evidence="1 2" key="1">
    <citation type="submission" date="2019-09" db="EMBL/GenBank/DDBJ databases">
        <title>Genome sequence of Rhodovastum atsumiense, a diverse member of the Acetobacteraceae family of non-sulfur purple photosynthetic bacteria.</title>
        <authorList>
            <person name="Meyer T."/>
            <person name="Kyndt J."/>
        </authorList>
    </citation>
    <scope>NUCLEOTIDE SEQUENCE [LARGE SCALE GENOMIC DNA]</scope>
    <source>
        <strain evidence="1 2">DSM 21279</strain>
    </source>
</reference>
<sequence>MIAPRAGLRVWMATRPVDFRKGVHGLAALVADVLCADPYGGDIFVFRSRRNDRIKLLAWDGNGMVLATKWLENGRFAWPPIQDGAMSLSATQLALLLDGLSWSHAVAAPVRRPVWPSGTRNPSGTTAATLV</sequence>
<dbReference type="PANTHER" id="PTHR36455:SF1">
    <property type="entry name" value="BLR8292 PROTEIN"/>
    <property type="match status" value="1"/>
</dbReference>
<accession>A0A5M6IK42</accession>
<evidence type="ECO:0000313" key="1">
    <source>
        <dbReference type="EMBL" id="KAA5608621.1"/>
    </source>
</evidence>
<dbReference type="EMBL" id="VWPK01000075">
    <property type="protein sequence ID" value="KAA5608621.1"/>
    <property type="molecule type" value="Genomic_DNA"/>
</dbReference>
<keyword evidence="2" id="KW-1185">Reference proteome</keyword>
<dbReference type="Proteomes" id="UP000325255">
    <property type="component" value="Unassembled WGS sequence"/>
</dbReference>
<dbReference type="PANTHER" id="PTHR36455">
    <property type="match status" value="1"/>
</dbReference>
<dbReference type="InterPro" id="IPR008878">
    <property type="entry name" value="Transposase_IS66_Orf2"/>
</dbReference>
<dbReference type="NCBIfam" id="NF033819">
    <property type="entry name" value="IS66_TnpB"/>
    <property type="match status" value="1"/>
</dbReference>
<comment type="caution">
    <text evidence="1">The sequence shown here is derived from an EMBL/GenBank/DDBJ whole genome shotgun (WGS) entry which is preliminary data.</text>
</comment>
<organism evidence="1 2">
    <name type="scientific">Rhodovastum atsumiense</name>
    <dbReference type="NCBI Taxonomy" id="504468"/>
    <lineage>
        <taxon>Bacteria</taxon>
        <taxon>Pseudomonadati</taxon>
        <taxon>Pseudomonadota</taxon>
        <taxon>Alphaproteobacteria</taxon>
        <taxon>Acetobacterales</taxon>
        <taxon>Acetobacteraceae</taxon>
        <taxon>Rhodovastum</taxon>
    </lineage>
</organism>
<evidence type="ECO:0000313" key="2">
    <source>
        <dbReference type="Proteomes" id="UP000325255"/>
    </source>
</evidence>
<dbReference type="AlphaFoldDB" id="A0A5M6IK42"/>
<dbReference type="Pfam" id="PF05717">
    <property type="entry name" value="TnpB_IS66"/>
    <property type="match status" value="1"/>
</dbReference>